<sequence>MASNNFYDSDSDDFGTRPPFFDGEEYYIWKNRMQVFVRAVDFHAGRAIQNGPFIPTHIVDGLTKEKPRSEWTDDDEKKVHADSRAKHFIFCALSNNQLSYVMNCDTAQEMWNTLRDIHEGTGKVKMARIEYLTGKYEVFSMKPGENIRDMQMRFYDVVDHLDSLGKKIPDEELVNKVLRCLSKKWRHKVRSIRKSNDLSTMLLVSLFSELQEHELELNRLDENDEMHKKKKNSARVAASSRKKYDEDVDRDDSKRMEIKDFLKLLEKKTPRHQGKKGSSSYRTPCKCFFSHTVQLNYYFFFYLVAMFDHFIINL</sequence>
<gene>
    <name evidence="1" type="ORF">MILVUS5_LOCUS22061</name>
</gene>
<proteinExistence type="predicted"/>
<keyword evidence="2" id="KW-1185">Reference proteome</keyword>
<evidence type="ECO:0000313" key="2">
    <source>
        <dbReference type="Proteomes" id="UP001177021"/>
    </source>
</evidence>
<dbReference type="Proteomes" id="UP001177021">
    <property type="component" value="Unassembled WGS sequence"/>
</dbReference>
<dbReference type="EMBL" id="CASHSV030000206">
    <property type="protein sequence ID" value="CAJ2655042.1"/>
    <property type="molecule type" value="Genomic_DNA"/>
</dbReference>
<accession>A0ACB0KCM2</accession>
<comment type="caution">
    <text evidence="1">The sequence shown here is derived from an EMBL/GenBank/DDBJ whole genome shotgun (WGS) entry which is preliminary data.</text>
</comment>
<protein>
    <submittedName>
        <fullName evidence="1">Uncharacterized protein</fullName>
    </submittedName>
</protein>
<organism evidence="1 2">
    <name type="scientific">Trifolium pratense</name>
    <name type="common">Red clover</name>
    <dbReference type="NCBI Taxonomy" id="57577"/>
    <lineage>
        <taxon>Eukaryota</taxon>
        <taxon>Viridiplantae</taxon>
        <taxon>Streptophyta</taxon>
        <taxon>Embryophyta</taxon>
        <taxon>Tracheophyta</taxon>
        <taxon>Spermatophyta</taxon>
        <taxon>Magnoliopsida</taxon>
        <taxon>eudicotyledons</taxon>
        <taxon>Gunneridae</taxon>
        <taxon>Pentapetalae</taxon>
        <taxon>rosids</taxon>
        <taxon>fabids</taxon>
        <taxon>Fabales</taxon>
        <taxon>Fabaceae</taxon>
        <taxon>Papilionoideae</taxon>
        <taxon>50 kb inversion clade</taxon>
        <taxon>NPAAA clade</taxon>
        <taxon>Hologalegina</taxon>
        <taxon>IRL clade</taxon>
        <taxon>Trifolieae</taxon>
        <taxon>Trifolium</taxon>
    </lineage>
</organism>
<evidence type="ECO:0000313" key="1">
    <source>
        <dbReference type="EMBL" id="CAJ2655042.1"/>
    </source>
</evidence>
<name>A0ACB0KCM2_TRIPR</name>
<reference evidence="1" key="1">
    <citation type="submission" date="2023-10" db="EMBL/GenBank/DDBJ databases">
        <authorList>
            <person name="Rodriguez Cubillos JULIANA M."/>
            <person name="De Vega J."/>
        </authorList>
    </citation>
    <scope>NUCLEOTIDE SEQUENCE</scope>
</reference>